<gene>
    <name evidence="1" type="ORF">CCS77_0368</name>
</gene>
<evidence type="ECO:0000313" key="1">
    <source>
        <dbReference type="EMBL" id="AVX43429.1"/>
    </source>
</evidence>
<protein>
    <submittedName>
        <fullName evidence="1">Uncharacterized protein</fullName>
    </submittedName>
</protein>
<reference evidence="1 2" key="1">
    <citation type="journal article" date="2018" name="Emerg. Microbes Infect.">
        <title>Genomic analysis of oral Campylobacter concisus strains identified a potential bacterial molecular marker associated with active Crohn's disease.</title>
        <authorList>
            <person name="Liu F."/>
            <person name="Ma R."/>
            <person name="Tay C.Y.A."/>
            <person name="Octavia S."/>
            <person name="Lan R."/>
            <person name="Chung H.K.L."/>
            <person name="Riordan S.M."/>
            <person name="Grimm M.C."/>
            <person name="Leong R.W."/>
            <person name="Tanaka M.M."/>
            <person name="Connor S."/>
            <person name="Zhang L."/>
        </authorList>
    </citation>
    <scope>NUCLEOTIDE SEQUENCE [LARGE SCALE GENOMIC DNA]</scope>
    <source>
        <strain evidence="1 2">P2CDO4</strain>
    </source>
</reference>
<dbReference type="Gene3D" id="2.160.20.160">
    <property type="match status" value="1"/>
</dbReference>
<dbReference type="InterPro" id="IPR047777">
    <property type="entry name" value="LapA-like_RM"/>
</dbReference>
<dbReference type="PRINTS" id="PR00313">
    <property type="entry name" value="CABNDNGRPT"/>
</dbReference>
<dbReference type="RefSeq" id="WP_107916390.1">
    <property type="nucleotide sequence ID" value="NZ_CP021642.1"/>
</dbReference>
<dbReference type="EMBL" id="CP021642">
    <property type="protein sequence ID" value="AVX43429.1"/>
    <property type="molecule type" value="Genomic_DNA"/>
</dbReference>
<organism evidence="1 2">
    <name type="scientific">Campylobacter concisus</name>
    <dbReference type="NCBI Taxonomy" id="199"/>
    <lineage>
        <taxon>Bacteria</taxon>
        <taxon>Pseudomonadati</taxon>
        <taxon>Campylobacterota</taxon>
        <taxon>Epsilonproteobacteria</taxon>
        <taxon>Campylobacterales</taxon>
        <taxon>Campylobacteraceae</taxon>
        <taxon>Campylobacter</taxon>
    </lineage>
</organism>
<sequence length="720" mass="73741">MSKEIGVVKNVTQGSVKAVSPTGESRELKVGDIVYQGEKIVTETTDAKVVIAKADGKEISLIGKDSINLDQSVSENSQTTADINSLQKAILGGQDLNALEETAAGGNQAGGNAGGDGVSLGAASFAQGGHYSNISANFNDLGDLGAVFESPVSSVGGGQGENLGDGAATDNVVPPQPLPQPPLPPQPNGIIKIPLSAHKGEDPAAELIPAFTTKIPSGYSVQKQGDGRSYLVPDDGVNEFTYNNGWYVSNDGQLAIGQDEAKKLAVTSNANEGNYPDDGTVAKIVAPNAQLNVFGSDINDEIVVDNAQINNVYGGVGADKISGINSAKLSNISGGSGDDVIDLNKTTITGMVVGNEGDDTINVDNGSKVAKSVYGNDGKDTITIDNNSVVSKNVFGNAGEDTIVVQGGAKVDGWVLGDTKTKNDMHEKQVNPSLDITDNGAGNDTIKISGAGTSVKNIGGGNGDDTITVENGARVVLIQADEGDDTITVTGAGTFTSAVNGRGGDDTILVSDQATVEGVIGRWGNDNITVTGAGTTVTEYVEGNEDADTIRILDGATVNQYVSGGRGEAPSVYGGAQDSDKNTVIIKNATVKGAVEGSTRGGDSEIEISGSTINGKVVGSSDGTKASKLSIEDGSVDFSKVEKITSLELGGADKNLNITLTKDDILRNNELKIDGENGDRVTLDGGFIEAGSHDGYKTYTANHSGTTVSVEIRNDVVVDI</sequence>
<dbReference type="NCBIfam" id="NF033682">
    <property type="entry name" value="retention_LapA"/>
    <property type="match status" value="1"/>
</dbReference>
<name>A0A2R4NYC4_9BACT</name>
<dbReference type="Proteomes" id="UP000241854">
    <property type="component" value="Chromosome"/>
</dbReference>
<accession>A0A2R4NYC4</accession>
<dbReference type="AlphaFoldDB" id="A0A2R4NYC4"/>
<evidence type="ECO:0000313" key="2">
    <source>
        <dbReference type="Proteomes" id="UP000241854"/>
    </source>
</evidence>
<proteinExistence type="predicted"/>